<dbReference type="GO" id="GO:0005886">
    <property type="term" value="C:plasma membrane"/>
    <property type="evidence" value="ECO:0007669"/>
    <property type="project" value="UniProtKB-SubCell"/>
</dbReference>
<feature type="transmembrane region" description="Helical" evidence="9">
    <location>
        <begin position="251"/>
        <end position="278"/>
    </location>
</feature>
<feature type="transmembrane region" description="Helical" evidence="9">
    <location>
        <begin position="429"/>
        <end position="445"/>
    </location>
</feature>
<dbReference type="Proteomes" id="UP000027946">
    <property type="component" value="Unassembled WGS sequence"/>
</dbReference>
<dbReference type="PANTHER" id="PTHR43337:SF1">
    <property type="entry name" value="XANTHINE_URACIL PERMEASE C887.17-RELATED"/>
    <property type="match status" value="1"/>
</dbReference>
<organism evidence="10 11">
    <name type="scientific">Peptoclostridium litorale DSM 5388</name>
    <dbReference type="NCBI Taxonomy" id="1121324"/>
    <lineage>
        <taxon>Bacteria</taxon>
        <taxon>Bacillati</taxon>
        <taxon>Bacillota</taxon>
        <taxon>Clostridia</taxon>
        <taxon>Peptostreptococcales</taxon>
        <taxon>Peptoclostridiaceae</taxon>
        <taxon>Peptoclostridium</taxon>
    </lineage>
</organism>
<evidence type="ECO:0000256" key="2">
    <source>
        <dbReference type="ARBA" id="ARBA00005697"/>
    </source>
</evidence>
<evidence type="ECO:0000256" key="6">
    <source>
        <dbReference type="ARBA" id="ARBA00022989"/>
    </source>
</evidence>
<comment type="subcellular location">
    <subcellularLocation>
        <location evidence="1 8">Cell membrane</location>
        <topology evidence="1 8">Multi-pass membrane protein</topology>
    </subcellularLocation>
</comment>
<feature type="transmembrane region" description="Helical" evidence="9">
    <location>
        <begin position="108"/>
        <end position="130"/>
    </location>
</feature>
<evidence type="ECO:0000256" key="1">
    <source>
        <dbReference type="ARBA" id="ARBA00004651"/>
    </source>
</evidence>
<gene>
    <name evidence="10" type="ORF">CLIT_20c00350</name>
</gene>
<evidence type="ECO:0000256" key="9">
    <source>
        <dbReference type="SAM" id="Phobius"/>
    </source>
</evidence>
<evidence type="ECO:0000256" key="4">
    <source>
        <dbReference type="ARBA" id="ARBA00022475"/>
    </source>
</evidence>
<feature type="transmembrane region" description="Helical" evidence="9">
    <location>
        <begin position="32"/>
        <end position="52"/>
    </location>
</feature>
<feature type="transmembrane region" description="Helical" evidence="9">
    <location>
        <begin position="332"/>
        <end position="353"/>
    </location>
</feature>
<feature type="transmembrane region" description="Helical" evidence="9">
    <location>
        <begin position="391"/>
        <end position="417"/>
    </location>
</feature>
<dbReference type="RefSeq" id="WP_187655951.1">
    <property type="nucleotide sequence ID" value="NZ_FSRH01000012.1"/>
</dbReference>
<keyword evidence="6 8" id="KW-1133">Transmembrane helix</keyword>
<sequence>MENSNISKSAGNGILENLFKLSLHETDMKRELIAGITTFMTMAYILVVNPLILGDAGMDKGAVFVATALSAALATFIMGFFANYPFVLAPGMGLNAFFAYGVVINMGYSWQFALTAVLIEGIIFILLTFFNVREKIINAIPVFLKNAVTAGIGLFIAFIGLANVGMIQAGGAIVTLGDMKSPLMILTLFGIIFTSVLLVKNVKGSFLIGMVVTSVAGMVLGLVDSPNGFMSTPPSLSPIMMAFKNVPVADIFSFDMVVVVFTFLFVDLFDTIGCLVGLASKANMLDEKGQLPRAKQALFADAIGTTVGAMMGTSTVTTFVESASGIAEGGRTGLTAVVAGFMFLISTLFAPVFTAIPAQATAPVLVLVGVMMASSVLRIDFENFTEAIPAFLTILMMPLAYSIAEGLVFGIVSYTLIKLFTGKGKEVQISLYILSFLFILKYAFMA</sequence>
<keyword evidence="11" id="KW-1185">Reference proteome</keyword>
<evidence type="ECO:0000256" key="7">
    <source>
        <dbReference type="ARBA" id="ARBA00023136"/>
    </source>
</evidence>
<dbReference type="EMBL" id="JJMM01000020">
    <property type="protein sequence ID" value="KDR94390.1"/>
    <property type="molecule type" value="Genomic_DNA"/>
</dbReference>
<keyword evidence="4 8" id="KW-1003">Cell membrane</keyword>
<accession>A0A069RDW0</accession>
<evidence type="ECO:0000313" key="10">
    <source>
        <dbReference type="EMBL" id="KDR94390.1"/>
    </source>
</evidence>
<dbReference type="GO" id="GO:0005345">
    <property type="term" value="F:purine nucleobase transmembrane transporter activity"/>
    <property type="evidence" value="ECO:0007669"/>
    <property type="project" value="TreeGrafter"/>
</dbReference>
<evidence type="ECO:0000256" key="8">
    <source>
        <dbReference type="PIRNR" id="PIRNR005353"/>
    </source>
</evidence>
<comment type="caution">
    <text evidence="10">The sequence shown here is derived from an EMBL/GenBank/DDBJ whole genome shotgun (WGS) entry which is preliminary data.</text>
</comment>
<dbReference type="PIRSF" id="PIRSF005353">
    <property type="entry name" value="PbuG"/>
    <property type="match status" value="1"/>
</dbReference>
<evidence type="ECO:0000256" key="3">
    <source>
        <dbReference type="ARBA" id="ARBA00022448"/>
    </source>
</evidence>
<keyword evidence="7 8" id="KW-0472">Membrane</keyword>
<protein>
    <submittedName>
        <fullName evidence="10">Putative permease</fullName>
    </submittedName>
</protein>
<keyword evidence="5 8" id="KW-0812">Transmembrane</keyword>
<feature type="transmembrane region" description="Helical" evidence="9">
    <location>
        <begin position="182"/>
        <end position="199"/>
    </location>
</feature>
<reference evidence="10 11" key="1">
    <citation type="submission" date="2014-03" db="EMBL/GenBank/DDBJ databases">
        <title>Genome sequence of Clostridium litorale W6, DSM 5388.</title>
        <authorList>
            <person name="Poehlein A."/>
            <person name="Jagirdar A."/>
            <person name="Khonsari B."/>
            <person name="Chibani C.M."/>
            <person name="Gutierrez Gutierrez D.A."/>
            <person name="Davydova E."/>
            <person name="Alghaithi H.S."/>
            <person name="Nair K.P."/>
            <person name="Dhamotharan K."/>
            <person name="Chandran L."/>
            <person name="G W."/>
            <person name="Daniel R."/>
        </authorList>
    </citation>
    <scope>NUCLEOTIDE SEQUENCE [LARGE SCALE GENOMIC DNA]</scope>
    <source>
        <strain evidence="10 11">W6</strain>
    </source>
</reference>
<dbReference type="STRING" id="1121324.CLIT_20c00350"/>
<feature type="transmembrane region" description="Helical" evidence="9">
    <location>
        <begin position="142"/>
        <end position="162"/>
    </location>
</feature>
<feature type="transmembrane region" description="Helical" evidence="9">
    <location>
        <begin position="360"/>
        <end position="379"/>
    </location>
</feature>
<keyword evidence="3 8" id="KW-0813">Transport</keyword>
<feature type="transmembrane region" description="Helical" evidence="9">
    <location>
        <begin position="206"/>
        <end position="223"/>
    </location>
</feature>
<dbReference type="Pfam" id="PF00860">
    <property type="entry name" value="Xan_ur_permease"/>
    <property type="match status" value="1"/>
</dbReference>
<evidence type="ECO:0000256" key="5">
    <source>
        <dbReference type="ARBA" id="ARBA00022692"/>
    </source>
</evidence>
<dbReference type="AlphaFoldDB" id="A0A069RDW0"/>
<comment type="similarity">
    <text evidence="2 8">Belongs to the nucleobase:cation symporter-2 (NCS2) (TC 2.A.40) family. Azg-like subfamily.</text>
</comment>
<dbReference type="InterPro" id="IPR006043">
    <property type="entry name" value="NCS2"/>
</dbReference>
<dbReference type="eggNOG" id="COG2252">
    <property type="taxonomic scope" value="Bacteria"/>
</dbReference>
<dbReference type="InterPro" id="IPR026033">
    <property type="entry name" value="Azg-like_bact_archaea"/>
</dbReference>
<evidence type="ECO:0000313" key="11">
    <source>
        <dbReference type="Proteomes" id="UP000027946"/>
    </source>
</evidence>
<dbReference type="InterPro" id="IPR045018">
    <property type="entry name" value="Azg-like"/>
</dbReference>
<dbReference type="PANTHER" id="PTHR43337">
    <property type="entry name" value="XANTHINE/URACIL PERMEASE C887.17-RELATED"/>
    <property type="match status" value="1"/>
</dbReference>
<proteinExistence type="inferred from homology"/>
<feature type="transmembrane region" description="Helical" evidence="9">
    <location>
        <begin position="64"/>
        <end position="88"/>
    </location>
</feature>
<name>A0A069RDW0_PEPLI</name>